<proteinExistence type="predicted"/>
<sequence length="43" mass="5146">MIIKSVYRTHSLPFLDWYFKGLSSFQTPKKGFISLQRFQQHAI</sequence>
<evidence type="ECO:0000313" key="2">
    <source>
        <dbReference type="Proteomes" id="UP000005838"/>
    </source>
</evidence>
<gene>
    <name evidence="1" type="ORF">HPHPP15_0587</name>
</gene>
<organism evidence="1 2">
    <name type="scientific">Helicobacter pylori Hp P-15</name>
    <dbReference type="NCBI Taxonomy" id="992080"/>
    <lineage>
        <taxon>Bacteria</taxon>
        <taxon>Pseudomonadati</taxon>
        <taxon>Campylobacterota</taxon>
        <taxon>Epsilonproteobacteria</taxon>
        <taxon>Campylobacterales</taxon>
        <taxon>Helicobacteraceae</taxon>
        <taxon>Helicobacter</taxon>
    </lineage>
</organism>
<dbReference type="Proteomes" id="UP000005838">
    <property type="component" value="Unassembled WGS sequence"/>
</dbReference>
<accession>J0F5J2</accession>
<reference evidence="1 2" key="1">
    <citation type="journal article" date="2013" name="Pathog. Dis.">
        <title>Genome sequences of 65 Helicobacter pylori strains isolated from asymptomatic individuals and patients with gastric cancer, peptic ulcer disease, or gastritis.</title>
        <authorList>
            <person name="Blanchard T.G."/>
            <person name="Czinn S.J."/>
            <person name="Correa P."/>
            <person name="Nakazawa T."/>
            <person name="Keelan M."/>
            <person name="Morningstar L."/>
            <person name="Santana-Cruz I."/>
            <person name="Maroo A."/>
            <person name="McCracken C."/>
            <person name="Shefchek K."/>
            <person name="Daugherty S."/>
            <person name="Song Y."/>
            <person name="Fraser C.M."/>
            <person name="Fricke W.F."/>
        </authorList>
    </citation>
    <scope>NUCLEOTIDE SEQUENCE [LARGE SCALE GENOMIC DNA]</scope>
    <source>
        <strain evidence="1 2">Hp P-15</strain>
    </source>
</reference>
<dbReference type="AlphaFoldDB" id="J0F5J2"/>
<name>J0F5J2_HELPX</name>
<dbReference type="EMBL" id="AKPP01000003">
    <property type="protein sequence ID" value="EJC07259.1"/>
    <property type="molecule type" value="Genomic_DNA"/>
</dbReference>
<evidence type="ECO:0000313" key="1">
    <source>
        <dbReference type="EMBL" id="EJC07259.1"/>
    </source>
</evidence>
<dbReference type="PATRIC" id="fig|992080.3.peg.570"/>
<comment type="caution">
    <text evidence="1">The sequence shown here is derived from an EMBL/GenBank/DDBJ whole genome shotgun (WGS) entry which is preliminary data.</text>
</comment>
<protein>
    <submittedName>
        <fullName evidence="1">Uncharacterized protein</fullName>
    </submittedName>
</protein>